<keyword evidence="5 6" id="KW-0408">Iron</keyword>
<sequence>MSAHSSAAIHAPASTSSSLPSLPSIVDFSALSGPQLASSIVVLLVTLLLAEQYYWRWRKGSLPGNKWQIPIIGQFAESLHPSMEAYMRSWAKPLATVSVFNIFIVIASTTDYSRKILNASSYTEPCLVRSAKQILLPENWVFLNGKVHNEYRKGLNCLFTTQALAIYLRVQDRIYRAAFKRWLADPDPEPKPYWMIFRDVNMETSLRVFCGDYIAQENVREISDKYWQITKALELVNFPFAFPGTKVWHACRARAIAVKHLSNAAAASKKRMASGAEANCLLDAWVEEILAAKHYNENKHDGAERPNLIVREYSDHEMALVLLSFIFASQDAMSSSLTFGFQHLADYPEVLAKVREEQTAVRGDDTESPITLEWLEQMPYTNAVTREVLRHRPPVLMVPYLVKKAFPMTDDYTVPKGTMLIPSFWNSLHDPAVYPDPDEFIPERWMPGGANYGMADSKNWLVFGAGAHRCIAQNYVFMHMTACLGSAAMLMDWTHKKTPESDEIRIVATLFPKDGCHLKFTPRAKAAKA</sequence>
<dbReference type="Gene3D" id="1.10.630.10">
    <property type="entry name" value="Cytochrome P450"/>
    <property type="match status" value="1"/>
</dbReference>
<keyword evidence="9" id="KW-1185">Reference proteome</keyword>
<dbReference type="AlphaFoldDB" id="A0A1Y2G1R7"/>
<evidence type="ECO:0000256" key="3">
    <source>
        <dbReference type="ARBA" id="ARBA00022723"/>
    </source>
</evidence>
<dbReference type="PRINTS" id="PR00463">
    <property type="entry name" value="EP450I"/>
</dbReference>
<dbReference type="PANTHER" id="PTHR24286">
    <property type="entry name" value="CYTOCHROME P450 26"/>
    <property type="match status" value="1"/>
</dbReference>
<dbReference type="InParanoid" id="A0A1Y2G1R7"/>
<evidence type="ECO:0000313" key="8">
    <source>
        <dbReference type="EMBL" id="ORY90828.1"/>
    </source>
</evidence>
<dbReference type="GO" id="GO:0004497">
    <property type="term" value="F:monooxygenase activity"/>
    <property type="evidence" value="ECO:0007669"/>
    <property type="project" value="UniProtKB-KW"/>
</dbReference>
<dbReference type="FunFam" id="1.10.630.10:FF:000021">
    <property type="entry name" value="Cytochrome P450 61"/>
    <property type="match status" value="1"/>
</dbReference>
<feature type="binding site" description="axial binding residue" evidence="6">
    <location>
        <position position="470"/>
    </location>
    <ligand>
        <name>heme</name>
        <dbReference type="ChEBI" id="CHEBI:30413"/>
    </ligand>
    <ligandPart>
        <name>Fe</name>
        <dbReference type="ChEBI" id="CHEBI:18248"/>
    </ligandPart>
</feature>
<comment type="cofactor">
    <cofactor evidence="1 6">
        <name>heme</name>
        <dbReference type="ChEBI" id="CHEBI:30413"/>
    </cofactor>
</comment>
<evidence type="ECO:0000313" key="9">
    <source>
        <dbReference type="Proteomes" id="UP000193467"/>
    </source>
</evidence>
<accession>A0A1Y2G1R7</accession>
<dbReference type="PROSITE" id="PS00086">
    <property type="entry name" value="CYTOCHROME_P450"/>
    <property type="match status" value="1"/>
</dbReference>
<keyword evidence="4 7" id="KW-0560">Oxidoreductase</keyword>
<proteinExistence type="inferred from homology"/>
<dbReference type="GO" id="GO:0005506">
    <property type="term" value="F:iron ion binding"/>
    <property type="evidence" value="ECO:0007669"/>
    <property type="project" value="InterPro"/>
</dbReference>
<dbReference type="GO" id="GO:0016125">
    <property type="term" value="P:sterol metabolic process"/>
    <property type="evidence" value="ECO:0007669"/>
    <property type="project" value="TreeGrafter"/>
</dbReference>
<dbReference type="CDD" id="cd11082">
    <property type="entry name" value="CYP61_CYP710"/>
    <property type="match status" value="1"/>
</dbReference>
<evidence type="ECO:0000256" key="4">
    <source>
        <dbReference type="ARBA" id="ARBA00023002"/>
    </source>
</evidence>
<dbReference type="InterPro" id="IPR002401">
    <property type="entry name" value="Cyt_P450_E_grp-I"/>
</dbReference>
<name>A0A1Y2G1R7_9BASI</name>
<dbReference type="OrthoDB" id="1372046at2759"/>
<evidence type="ECO:0000256" key="6">
    <source>
        <dbReference type="PIRSR" id="PIRSR602401-1"/>
    </source>
</evidence>
<comment type="similarity">
    <text evidence="2 7">Belongs to the cytochrome P450 family.</text>
</comment>
<dbReference type="STRING" id="106004.A0A1Y2G1R7"/>
<dbReference type="PANTHER" id="PTHR24286:SF228">
    <property type="entry name" value="C-22 STEROL DESATURASE ERG5"/>
    <property type="match status" value="1"/>
</dbReference>
<evidence type="ECO:0000256" key="7">
    <source>
        <dbReference type="RuleBase" id="RU000461"/>
    </source>
</evidence>
<dbReference type="Pfam" id="PF00067">
    <property type="entry name" value="p450"/>
    <property type="match status" value="1"/>
</dbReference>
<keyword evidence="6 7" id="KW-0349">Heme</keyword>
<keyword evidence="7" id="KW-0503">Monooxygenase</keyword>
<dbReference type="GO" id="GO:0016705">
    <property type="term" value="F:oxidoreductase activity, acting on paired donors, with incorporation or reduction of molecular oxygen"/>
    <property type="evidence" value="ECO:0007669"/>
    <property type="project" value="InterPro"/>
</dbReference>
<dbReference type="SUPFAM" id="SSF48264">
    <property type="entry name" value="Cytochrome P450"/>
    <property type="match status" value="1"/>
</dbReference>
<evidence type="ECO:0000256" key="2">
    <source>
        <dbReference type="ARBA" id="ARBA00010617"/>
    </source>
</evidence>
<protein>
    <submittedName>
        <fullName evidence="8">Cytochrome P450</fullName>
    </submittedName>
</protein>
<dbReference type="InterPro" id="IPR001128">
    <property type="entry name" value="Cyt_P450"/>
</dbReference>
<reference evidence="8 9" key="1">
    <citation type="submission" date="2016-07" db="EMBL/GenBank/DDBJ databases">
        <title>Pervasive Adenine N6-methylation of Active Genes in Fungi.</title>
        <authorList>
            <consortium name="DOE Joint Genome Institute"/>
            <person name="Mondo S.J."/>
            <person name="Dannebaum R.O."/>
            <person name="Kuo R.C."/>
            <person name="Labutti K."/>
            <person name="Haridas S."/>
            <person name="Kuo A."/>
            <person name="Salamov A."/>
            <person name="Ahrendt S.R."/>
            <person name="Lipzen A."/>
            <person name="Sullivan W."/>
            <person name="Andreopoulos W.B."/>
            <person name="Clum A."/>
            <person name="Lindquist E."/>
            <person name="Daum C."/>
            <person name="Ramamoorthy G.K."/>
            <person name="Gryganskyi A."/>
            <person name="Culley D."/>
            <person name="Magnuson J.K."/>
            <person name="James T.Y."/>
            <person name="O'Malley M.A."/>
            <person name="Stajich J.E."/>
            <person name="Spatafora J.W."/>
            <person name="Visel A."/>
            <person name="Grigoriev I.V."/>
        </authorList>
    </citation>
    <scope>NUCLEOTIDE SEQUENCE [LARGE SCALE GENOMIC DNA]</scope>
    <source>
        <strain evidence="8 9">62-1032</strain>
    </source>
</reference>
<organism evidence="8 9">
    <name type="scientific">Leucosporidium creatinivorum</name>
    <dbReference type="NCBI Taxonomy" id="106004"/>
    <lineage>
        <taxon>Eukaryota</taxon>
        <taxon>Fungi</taxon>
        <taxon>Dikarya</taxon>
        <taxon>Basidiomycota</taxon>
        <taxon>Pucciniomycotina</taxon>
        <taxon>Microbotryomycetes</taxon>
        <taxon>Leucosporidiales</taxon>
        <taxon>Leucosporidium</taxon>
    </lineage>
</organism>
<dbReference type="InterPro" id="IPR017972">
    <property type="entry name" value="Cyt_P450_CS"/>
</dbReference>
<evidence type="ECO:0000256" key="1">
    <source>
        <dbReference type="ARBA" id="ARBA00001971"/>
    </source>
</evidence>
<dbReference type="InterPro" id="IPR036396">
    <property type="entry name" value="Cyt_P450_sf"/>
</dbReference>
<dbReference type="GO" id="GO:0020037">
    <property type="term" value="F:heme binding"/>
    <property type="evidence" value="ECO:0007669"/>
    <property type="project" value="InterPro"/>
</dbReference>
<evidence type="ECO:0000256" key="5">
    <source>
        <dbReference type="ARBA" id="ARBA00023004"/>
    </source>
</evidence>
<dbReference type="EMBL" id="MCGR01000003">
    <property type="protein sequence ID" value="ORY90828.1"/>
    <property type="molecule type" value="Genomic_DNA"/>
</dbReference>
<dbReference type="Proteomes" id="UP000193467">
    <property type="component" value="Unassembled WGS sequence"/>
</dbReference>
<keyword evidence="3 6" id="KW-0479">Metal-binding</keyword>
<gene>
    <name evidence="8" type="ORF">BCR35DRAFT_320298</name>
</gene>
<dbReference type="FunCoup" id="A0A1Y2G1R7">
    <property type="interactions" value="332"/>
</dbReference>
<comment type="caution">
    <text evidence="8">The sequence shown here is derived from an EMBL/GenBank/DDBJ whole genome shotgun (WGS) entry which is preliminary data.</text>
</comment>